<dbReference type="GO" id="GO:0000981">
    <property type="term" value="F:DNA-binding transcription factor activity, RNA polymerase II-specific"/>
    <property type="evidence" value="ECO:0007669"/>
    <property type="project" value="InterPro"/>
</dbReference>
<dbReference type="OrthoDB" id="2123952at2759"/>
<accession>A0A0C2XAU6</accession>
<keyword evidence="5" id="KW-0238">DNA-binding</keyword>
<dbReference type="FunCoup" id="A0A0C2XAU6">
    <property type="interactions" value="13"/>
</dbReference>
<dbReference type="GO" id="GO:0006351">
    <property type="term" value="P:DNA-templated transcription"/>
    <property type="evidence" value="ECO:0007669"/>
    <property type="project" value="InterPro"/>
</dbReference>
<dbReference type="CDD" id="cd12148">
    <property type="entry name" value="fungal_TF_MHR"/>
    <property type="match status" value="1"/>
</dbReference>
<keyword evidence="7" id="KW-0539">Nucleus</keyword>
<dbReference type="PANTHER" id="PTHR31313:SF78">
    <property type="entry name" value="TRANSCRIPTION FACTOR DOMAIN-CONTAINING PROTEIN"/>
    <property type="match status" value="1"/>
</dbReference>
<dbReference type="InterPro" id="IPR001138">
    <property type="entry name" value="Zn2Cys6_DnaBD"/>
</dbReference>
<evidence type="ECO:0000256" key="5">
    <source>
        <dbReference type="ARBA" id="ARBA00023125"/>
    </source>
</evidence>
<dbReference type="SMART" id="SM00906">
    <property type="entry name" value="Fungal_trans"/>
    <property type="match status" value="1"/>
</dbReference>
<name>A0A0C2XAU6_AMAMK</name>
<dbReference type="InterPro" id="IPR051615">
    <property type="entry name" value="Transcr_Regulatory_Elem"/>
</dbReference>
<evidence type="ECO:0000256" key="4">
    <source>
        <dbReference type="ARBA" id="ARBA00023015"/>
    </source>
</evidence>
<dbReference type="Pfam" id="PF00172">
    <property type="entry name" value="Zn_clus"/>
    <property type="match status" value="1"/>
</dbReference>
<keyword evidence="4" id="KW-0805">Transcription regulation</keyword>
<gene>
    <name evidence="10" type="ORF">M378DRAFT_182916</name>
</gene>
<evidence type="ECO:0000256" key="2">
    <source>
        <dbReference type="ARBA" id="ARBA00022723"/>
    </source>
</evidence>
<dbReference type="Pfam" id="PF04082">
    <property type="entry name" value="Fungal_trans"/>
    <property type="match status" value="1"/>
</dbReference>
<feature type="region of interest" description="Disordered" evidence="8">
    <location>
        <begin position="138"/>
        <end position="166"/>
    </location>
</feature>
<dbReference type="EMBL" id="KN818222">
    <property type="protein sequence ID" value="KIL71502.1"/>
    <property type="molecule type" value="Genomic_DNA"/>
</dbReference>
<evidence type="ECO:0000313" key="11">
    <source>
        <dbReference type="Proteomes" id="UP000054549"/>
    </source>
</evidence>
<evidence type="ECO:0000256" key="1">
    <source>
        <dbReference type="ARBA" id="ARBA00004123"/>
    </source>
</evidence>
<dbReference type="SUPFAM" id="SSF57701">
    <property type="entry name" value="Zn2/Cys6 DNA-binding domain"/>
    <property type="match status" value="1"/>
</dbReference>
<dbReference type="PANTHER" id="PTHR31313">
    <property type="entry name" value="TY1 ENHANCER ACTIVATOR"/>
    <property type="match status" value="1"/>
</dbReference>
<keyword evidence="2" id="KW-0479">Metal-binding</keyword>
<dbReference type="GO" id="GO:0005634">
    <property type="term" value="C:nucleus"/>
    <property type="evidence" value="ECO:0007669"/>
    <property type="project" value="UniProtKB-SubCell"/>
</dbReference>
<keyword evidence="6" id="KW-0804">Transcription</keyword>
<comment type="subcellular location">
    <subcellularLocation>
        <location evidence="1">Nucleus</location>
    </subcellularLocation>
</comment>
<evidence type="ECO:0000259" key="9">
    <source>
        <dbReference type="SMART" id="SM00906"/>
    </source>
</evidence>
<dbReference type="GO" id="GO:0003677">
    <property type="term" value="F:DNA binding"/>
    <property type="evidence" value="ECO:0007669"/>
    <property type="project" value="UniProtKB-KW"/>
</dbReference>
<dbReference type="InterPro" id="IPR007219">
    <property type="entry name" value="XnlR_reg_dom"/>
</dbReference>
<sequence>MDWHESDQSEEELHVNNRKRSSRACDQCRRTKSKCERSVNETLPCKSCAATGTGPSYKRGPPKGYIHAIEQRWHQVEALFGAILQCPDTRVQTLIEELKQDDLAREIINRVDMGPYGPSGRLPQPAGATKEEFFASVLRSNERSSTRESSRTRRQSRVSREIVSSTQDHGLSVVPTKEWQDKLSARLASAGAQASAYGCIVEPANAQNANERKLDGVHGNVTFQSEVPTQPDWNGLYTLEQAGDVEDDSNATTESMGHLSLDEHREVRYHGKSSGLHLLSRSLNTDDRNEGIWRLPMARVWPPPNYTLIPGEDSEYMLPPPHVQDQLLELYFTYTHPVFPVVHKTRFLAEYNARKLPFNTSTSKLEPSQEVTPLLLLAMFAICSRYSDEEISRSQLNDEMHEPGKEYLQNALAILTQNFHRTRPSTVQALLLLGYREFGTGSMEQGWIFIGMAIRMAFDLGMNCDSTNWRINGHELFTREELQTRRQIWWSCYLTDRYSSAYMGRPLMIKDEDYDAPMPECGLEEESRLWQPIPSPFIDNTYSPVPGRVLSCFCAGGKLAIIVGDVLTRVYPVRTSPHVSKRALLAELDSRLDRWYISLPDTLRYDVASRRAIPPPQILFLHIRYWGSVLLLNRAFIPNWKGTGPCPNSSPMELKAFDLAQGAASRISAIVTTYKEKFTLKRSSPFMSTYILSAAIMHILTLTLRPSNVQASLGLEQCMSALEDIKKTWASAARAWDLLNGIQLGTENVHIPRACSAERHKRPADDAFGIEKGSNYLQREIPGNTQLDAPPRSENGVQELSTRIMAHILGLDIPGVEPTVSYYPGYDWWSQPRSNAMLTPPQQAVMQSHMDPLSMPASGPGSNGGWLREEAVPDGVPSNNPSITFPYNFNGFGP</sequence>
<reference evidence="10 11" key="1">
    <citation type="submission" date="2014-04" db="EMBL/GenBank/DDBJ databases">
        <title>Evolutionary Origins and Diversification of the Mycorrhizal Mutualists.</title>
        <authorList>
            <consortium name="DOE Joint Genome Institute"/>
            <consortium name="Mycorrhizal Genomics Consortium"/>
            <person name="Kohler A."/>
            <person name="Kuo A."/>
            <person name="Nagy L.G."/>
            <person name="Floudas D."/>
            <person name="Copeland A."/>
            <person name="Barry K.W."/>
            <person name="Cichocki N."/>
            <person name="Veneault-Fourrey C."/>
            <person name="LaButti K."/>
            <person name="Lindquist E.A."/>
            <person name="Lipzen A."/>
            <person name="Lundell T."/>
            <person name="Morin E."/>
            <person name="Murat C."/>
            <person name="Riley R."/>
            <person name="Ohm R."/>
            <person name="Sun H."/>
            <person name="Tunlid A."/>
            <person name="Henrissat B."/>
            <person name="Grigoriev I.V."/>
            <person name="Hibbett D.S."/>
            <person name="Martin F."/>
        </authorList>
    </citation>
    <scope>NUCLEOTIDE SEQUENCE [LARGE SCALE GENOMIC DNA]</scope>
    <source>
        <strain evidence="10 11">Koide BX008</strain>
    </source>
</reference>
<dbReference type="HOGENOM" id="CLU_004748_1_0_1"/>
<dbReference type="CDD" id="cd00067">
    <property type="entry name" value="GAL4"/>
    <property type="match status" value="1"/>
</dbReference>
<keyword evidence="3" id="KW-0862">Zinc</keyword>
<dbReference type="Proteomes" id="UP000054549">
    <property type="component" value="Unassembled WGS sequence"/>
</dbReference>
<evidence type="ECO:0000256" key="6">
    <source>
        <dbReference type="ARBA" id="ARBA00023163"/>
    </source>
</evidence>
<keyword evidence="11" id="KW-1185">Reference proteome</keyword>
<evidence type="ECO:0000313" key="10">
    <source>
        <dbReference type="EMBL" id="KIL71502.1"/>
    </source>
</evidence>
<proteinExistence type="predicted"/>
<feature type="compositionally biased region" description="Basic and acidic residues" evidence="8">
    <location>
        <begin position="140"/>
        <end position="151"/>
    </location>
</feature>
<dbReference type="GO" id="GO:0008270">
    <property type="term" value="F:zinc ion binding"/>
    <property type="evidence" value="ECO:0007669"/>
    <property type="project" value="InterPro"/>
</dbReference>
<protein>
    <recommendedName>
        <fullName evidence="9">Xylanolytic transcriptional activator regulatory domain-containing protein</fullName>
    </recommendedName>
</protein>
<organism evidence="10 11">
    <name type="scientific">Amanita muscaria (strain Koide BX008)</name>
    <dbReference type="NCBI Taxonomy" id="946122"/>
    <lineage>
        <taxon>Eukaryota</taxon>
        <taxon>Fungi</taxon>
        <taxon>Dikarya</taxon>
        <taxon>Basidiomycota</taxon>
        <taxon>Agaricomycotina</taxon>
        <taxon>Agaricomycetes</taxon>
        <taxon>Agaricomycetidae</taxon>
        <taxon>Agaricales</taxon>
        <taxon>Pluteineae</taxon>
        <taxon>Amanitaceae</taxon>
        <taxon>Amanita</taxon>
    </lineage>
</organism>
<feature type="domain" description="Xylanolytic transcriptional activator regulatory" evidence="9">
    <location>
        <begin position="446"/>
        <end position="525"/>
    </location>
</feature>
<dbReference type="Gene3D" id="4.10.240.10">
    <property type="entry name" value="Zn(2)-C6 fungal-type DNA-binding domain"/>
    <property type="match status" value="1"/>
</dbReference>
<dbReference type="InterPro" id="IPR036864">
    <property type="entry name" value="Zn2-C6_fun-type_DNA-bd_sf"/>
</dbReference>
<feature type="region of interest" description="Disordered" evidence="8">
    <location>
        <begin position="1"/>
        <end position="22"/>
    </location>
</feature>
<feature type="compositionally biased region" description="Basic and acidic residues" evidence="8">
    <location>
        <begin position="1"/>
        <end position="15"/>
    </location>
</feature>
<dbReference type="AlphaFoldDB" id="A0A0C2XAU6"/>
<evidence type="ECO:0000256" key="8">
    <source>
        <dbReference type="SAM" id="MobiDB-lite"/>
    </source>
</evidence>
<dbReference type="InParanoid" id="A0A0C2XAU6"/>
<evidence type="ECO:0000256" key="3">
    <source>
        <dbReference type="ARBA" id="ARBA00022833"/>
    </source>
</evidence>
<evidence type="ECO:0000256" key="7">
    <source>
        <dbReference type="ARBA" id="ARBA00023242"/>
    </source>
</evidence>
<dbReference type="STRING" id="946122.A0A0C2XAU6"/>